<name>A0ABD3TJR9_SINWO</name>
<gene>
    <name evidence="4" type="ORF">ACJMK2_022651</name>
</gene>
<protein>
    <recommendedName>
        <fullName evidence="3">CCHC-type domain-containing protein</fullName>
    </recommendedName>
</protein>
<dbReference type="GO" id="GO:0008270">
    <property type="term" value="F:zinc ion binding"/>
    <property type="evidence" value="ECO:0007669"/>
    <property type="project" value="UniProtKB-KW"/>
</dbReference>
<feature type="region of interest" description="Disordered" evidence="2">
    <location>
        <begin position="197"/>
        <end position="272"/>
    </location>
</feature>
<dbReference type="PROSITE" id="PS50158">
    <property type="entry name" value="ZF_CCHC"/>
    <property type="match status" value="1"/>
</dbReference>
<organism evidence="4 5">
    <name type="scientific">Sinanodonta woodiana</name>
    <name type="common">Chinese pond mussel</name>
    <name type="synonym">Anodonta woodiana</name>
    <dbReference type="NCBI Taxonomy" id="1069815"/>
    <lineage>
        <taxon>Eukaryota</taxon>
        <taxon>Metazoa</taxon>
        <taxon>Spiralia</taxon>
        <taxon>Lophotrochozoa</taxon>
        <taxon>Mollusca</taxon>
        <taxon>Bivalvia</taxon>
        <taxon>Autobranchia</taxon>
        <taxon>Heteroconchia</taxon>
        <taxon>Palaeoheterodonta</taxon>
        <taxon>Unionida</taxon>
        <taxon>Unionoidea</taxon>
        <taxon>Unionidae</taxon>
        <taxon>Unioninae</taxon>
        <taxon>Sinanodonta</taxon>
    </lineage>
</organism>
<keyword evidence="1" id="KW-0862">Zinc</keyword>
<evidence type="ECO:0000256" key="2">
    <source>
        <dbReference type="SAM" id="MobiDB-lite"/>
    </source>
</evidence>
<keyword evidence="1" id="KW-0863">Zinc-finger</keyword>
<dbReference type="SMART" id="SM00343">
    <property type="entry name" value="ZnF_C2HC"/>
    <property type="match status" value="1"/>
</dbReference>
<dbReference type="Gene3D" id="4.10.60.10">
    <property type="entry name" value="Zinc finger, CCHC-type"/>
    <property type="match status" value="1"/>
</dbReference>
<dbReference type="InterPro" id="IPR001878">
    <property type="entry name" value="Znf_CCHC"/>
</dbReference>
<evidence type="ECO:0000256" key="1">
    <source>
        <dbReference type="PROSITE-ProRule" id="PRU00047"/>
    </source>
</evidence>
<dbReference type="EMBL" id="JBJQND010000018">
    <property type="protein sequence ID" value="KAL3837284.1"/>
    <property type="molecule type" value="Genomic_DNA"/>
</dbReference>
<dbReference type="InterPro" id="IPR036875">
    <property type="entry name" value="Znf_CCHC_sf"/>
</dbReference>
<sequence length="307" mass="34641">MYRRCDINLSRFVNNEIYLRTLRIDGRMSREDAIRKLATAGVDISDIEGIYREGENNPWHAVLKSREKAGMISADGIKNISNLIIDLRIHWLPLYVNDLVIKEVLKPYGDVLEITRDKTIITKDNTLENGTRIVKFRTTDFDSRNIPHIVSLGVCGMLITMKGRPPICLKCRQTGHLRKDCPEKGASYASVVNKDVNVRRNAAPSPPETSPTEPKQSTSSSEEITITNTPATPSHPSTTQTTEVEIEEEIHGETAVGEQDVEEENANSAEKRELFDMETYKWETVSSKKAKKARHDIDDSTMDMHTS</sequence>
<dbReference type="Proteomes" id="UP001634394">
    <property type="component" value="Unassembled WGS sequence"/>
</dbReference>
<feature type="domain" description="CCHC-type" evidence="3">
    <location>
        <begin position="168"/>
        <end position="183"/>
    </location>
</feature>
<evidence type="ECO:0000313" key="4">
    <source>
        <dbReference type="EMBL" id="KAL3837284.1"/>
    </source>
</evidence>
<dbReference type="AlphaFoldDB" id="A0ABD3TJR9"/>
<keyword evidence="5" id="KW-1185">Reference proteome</keyword>
<feature type="region of interest" description="Disordered" evidence="2">
    <location>
        <begin position="287"/>
        <end position="307"/>
    </location>
</feature>
<feature type="compositionally biased region" description="Low complexity" evidence="2">
    <location>
        <begin position="210"/>
        <end position="229"/>
    </location>
</feature>
<evidence type="ECO:0000259" key="3">
    <source>
        <dbReference type="PROSITE" id="PS50158"/>
    </source>
</evidence>
<reference evidence="4 5" key="1">
    <citation type="submission" date="2024-11" db="EMBL/GenBank/DDBJ databases">
        <title>Chromosome-level genome assembly of the freshwater bivalve Anodonta woodiana.</title>
        <authorList>
            <person name="Chen X."/>
        </authorList>
    </citation>
    <scope>NUCLEOTIDE SEQUENCE [LARGE SCALE GENOMIC DNA]</scope>
    <source>
        <strain evidence="4">MN2024</strain>
        <tissue evidence="4">Gills</tissue>
    </source>
</reference>
<evidence type="ECO:0000313" key="5">
    <source>
        <dbReference type="Proteomes" id="UP001634394"/>
    </source>
</evidence>
<keyword evidence="1" id="KW-0479">Metal-binding</keyword>
<proteinExistence type="predicted"/>
<dbReference type="SUPFAM" id="SSF57756">
    <property type="entry name" value="Retrovirus zinc finger-like domains"/>
    <property type="match status" value="1"/>
</dbReference>
<comment type="caution">
    <text evidence="4">The sequence shown here is derived from an EMBL/GenBank/DDBJ whole genome shotgun (WGS) entry which is preliminary data.</text>
</comment>
<accession>A0ABD3TJR9</accession>